<dbReference type="AlphaFoldDB" id="A0A4R5A8S4"/>
<feature type="region of interest" description="Disordered" evidence="1">
    <location>
        <begin position="95"/>
        <end position="141"/>
    </location>
</feature>
<dbReference type="OrthoDB" id="5192747at2"/>
<feature type="signal peptide" evidence="3">
    <location>
        <begin position="1"/>
        <end position="34"/>
    </location>
</feature>
<proteinExistence type="predicted"/>
<keyword evidence="5" id="KW-1185">Reference proteome</keyword>
<accession>A0A4R5A8S4</accession>
<dbReference type="NCBIfam" id="TIGR01167">
    <property type="entry name" value="LPXTG_anchor"/>
    <property type="match status" value="1"/>
</dbReference>
<gene>
    <name evidence="4" type="ORF">E1262_20050</name>
</gene>
<reference evidence="4 5" key="1">
    <citation type="submission" date="2019-02" db="EMBL/GenBank/DDBJ databases">
        <title>Draft genome sequences of novel Actinobacteria.</title>
        <authorList>
            <person name="Sahin N."/>
            <person name="Ay H."/>
            <person name="Saygin H."/>
        </authorList>
    </citation>
    <scope>NUCLEOTIDE SEQUENCE [LARGE SCALE GENOMIC DNA]</scope>
    <source>
        <strain evidence="4 5">8K307</strain>
    </source>
</reference>
<evidence type="ECO:0000256" key="2">
    <source>
        <dbReference type="SAM" id="Phobius"/>
    </source>
</evidence>
<feature type="region of interest" description="Disordered" evidence="1">
    <location>
        <begin position="177"/>
        <end position="237"/>
    </location>
</feature>
<feature type="compositionally biased region" description="Basic and acidic residues" evidence="1">
    <location>
        <begin position="177"/>
        <end position="186"/>
    </location>
</feature>
<feature type="compositionally biased region" description="Acidic residues" evidence="1">
    <location>
        <begin position="207"/>
        <end position="217"/>
    </location>
</feature>
<dbReference type="EMBL" id="SMLB01000032">
    <property type="protein sequence ID" value="TDD67074.1"/>
    <property type="molecule type" value="Genomic_DNA"/>
</dbReference>
<comment type="caution">
    <text evidence="4">The sequence shown here is derived from an EMBL/GenBank/DDBJ whole genome shotgun (WGS) entry which is preliminary data.</text>
</comment>
<keyword evidence="2" id="KW-1133">Transmembrane helix</keyword>
<organism evidence="4 5">
    <name type="scientific">Jiangella aurantiaca</name>
    <dbReference type="NCBI Taxonomy" id="2530373"/>
    <lineage>
        <taxon>Bacteria</taxon>
        <taxon>Bacillati</taxon>
        <taxon>Actinomycetota</taxon>
        <taxon>Actinomycetes</taxon>
        <taxon>Jiangellales</taxon>
        <taxon>Jiangellaceae</taxon>
        <taxon>Jiangella</taxon>
    </lineage>
</organism>
<evidence type="ECO:0000313" key="5">
    <source>
        <dbReference type="Proteomes" id="UP000295217"/>
    </source>
</evidence>
<name>A0A4R5A8S4_9ACTN</name>
<dbReference type="Proteomes" id="UP000295217">
    <property type="component" value="Unassembled WGS sequence"/>
</dbReference>
<feature type="chain" id="PRO_5020774570" evidence="3">
    <location>
        <begin position="35"/>
        <end position="265"/>
    </location>
</feature>
<protein>
    <submittedName>
        <fullName evidence="4">LPXTG cell wall anchor domain-containing protein</fullName>
    </submittedName>
</protein>
<keyword evidence="3" id="KW-0732">Signal</keyword>
<feature type="transmembrane region" description="Helical" evidence="2">
    <location>
        <begin position="240"/>
        <end position="258"/>
    </location>
</feature>
<feature type="compositionally biased region" description="Gly residues" evidence="1">
    <location>
        <begin position="106"/>
        <end position="124"/>
    </location>
</feature>
<keyword evidence="2" id="KW-0472">Membrane</keyword>
<sequence>MYPKFRRGATLRKVTIAILAGLALLFGGALPAWAEVQDPATWTETTEETKAPEATDCDDYAQPFEGEGWCDPAHGDYDCDEIPEEYLPVQLVPGSDDPFGLDADGDGFGCDNGSGGGGDAGGGPAEEPPAEEPADEPGPCAHYADSAEWCSDTHGDYNCPDIDDAHKPIELFDAEKDPFHLDRDSDAVGCEIGEDDDDSTDAGADGNADDGAGDDDGGAAGAGVGGDGEELPNTGSGDLGALWLATVAFLAAGALLVYRRTAAQR</sequence>
<evidence type="ECO:0000256" key="1">
    <source>
        <dbReference type="SAM" id="MobiDB-lite"/>
    </source>
</evidence>
<evidence type="ECO:0000313" key="4">
    <source>
        <dbReference type="EMBL" id="TDD67074.1"/>
    </source>
</evidence>
<keyword evidence="2" id="KW-0812">Transmembrane</keyword>
<evidence type="ECO:0000256" key="3">
    <source>
        <dbReference type="SAM" id="SignalP"/>
    </source>
</evidence>